<proteinExistence type="predicted"/>
<feature type="compositionally biased region" description="Basic and acidic residues" evidence="1">
    <location>
        <begin position="151"/>
        <end position="160"/>
    </location>
</feature>
<evidence type="ECO:0000256" key="1">
    <source>
        <dbReference type="SAM" id="MobiDB-lite"/>
    </source>
</evidence>
<reference evidence="3 4" key="1">
    <citation type="submission" date="2024-02" db="EMBL/GenBank/DDBJ databases">
        <title>A draft genome for the cacao thread blight pathogen Marasmius crinis-equi.</title>
        <authorList>
            <person name="Cohen S.P."/>
            <person name="Baruah I.K."/>
            <person name="Amoako-Attah I."/>
            <person name="Bukari Y."/>
            <person name="Meinhardt L.W."/>
            <person name="Bailey B.A."/>
        </authorList>
    </citation>
    <scope>NUCLEOTIDE SEQUENCE [LARGE SCALE GENOMIC DNA]</scope>
    <source>
        <strain evidence="3 4">GH-76</strain>
    </source>
</reference>
<gene>
    <name evidence="3" type="ORF">V5O48_000309</name>
</gene>
<evidence type="ECO:0000259" key="2">
    <source>
        <dbReference type="Pfam" id="PF13926"/>
    </source>
</evidence>
<accession>A0ABR3G2B6</accession>
<dbReference type="EMBL" id="JBAHYK010000005">
    <property type="protein sequence ID" value="KAL0581727.1"/>
    <property type="molecule type" value="Genomic_DNA"/>
</dbReference>
<feature type="compositionally biased region" description="Acidic residues" evidence="1">
    <location>
        <begin position="394"/>
        <end position="408"/>
    </location>
</feature>
<comment type="caution">
    <text evidence="3">The sequence shown here is derived from an EMBL/GenBank/DDBJ whole genome shotgun (WGS) entry which is preliminary data.</text>
</comment>
<evidence type="ECO:0000313" key="3">
    <source>
        <dbReference type="EMBL" id="KAL0581727.1"/>
    </source>
</evidence>
<feature type="compositionally biased region" description="Basic residues" evidence="1">
    <location>
        <begin position="1"/>
        <end position="12"/>
    </location>
</feature>
<feature type="compositionally biased region" description="Acidic residues" evidence="1">
    <location>
        <begin position="230"/>
        <end position="240"/>
    </location>
</feature>
<feature type="region of interest" description="Disordered" evidence="1">
    <location>
        <begin position="385"/>
        <end position="411"/>
    </location>
</feature>
<feature type="domain" description="DUF4211" evidence="2">
    <location>
        <begin position="249"/>
        <end position="383"/>
    </location>
</feature>
<name>A0ABR3G2B6_9AGAR</name>
<evidence type="ECO:0000313" key="4">
    <source>
        <dbReference type="Proteomes" id="UP001465976"/>
    </source>
</evidence>
<dbReference type="PANTHER" id="PTHR14689">
    <property type="entry name" value="PHORBOL-ESTER_DAG-TYPE DOMAIN-CONTAINING PROTEIN"/>
    <property type="match status" value="1"/>
</dbReference>
<sequence length="516" mass="59093">MMAPQKRTRKTPALKQTSIFDHLSSSPEKPPPSSQPWSKHKSRSPTKSRTRRPVSESGDDSSDIGAIKFEPIRPSSEDDEDETQEQAPAPKRRKVIVIDSDDSDGGGLESRPPARKQKGKGRSDPIMIHSESEQEDVAPVQAKRKRKLVRRDRPSPPREEENSDDDLDASHILNDRFRARGQKTAFQKNLEKLKRKKQGKPIESEPEEEEESEPEQLTPFRGAKPHVGSEDEDEDEEGDRDDSKVSEDDFIVEDDGEASAELPVEFSMETHQDLSHQFKKIFQFFVHIATRQPQDRHDFMLNLLESEEYFSVPLQVFRRKLLGLRDSLVASSVWRPDFKRALENHPEFDLVRMDFAVPGCDACHLGARMSTYSARLSGKNYDRLGYGVPSNTGSDEDEESDEDSDDSEHDTKTQFHLGRFCARRTRVYHDISHWEYTLFKSVDREVQALQGDEDRPFVRVAFAGGKKPPKDTQDADAICDWLDERRVIDIEWSRLKGIMDNARNLEMMAKKGEDDD</sequence>
<dbReference type="InterPro" id="IPR025451">
    <property type="entry name" value="DUF4211"/>
</dbReference>
<feature type="compositionally biased region" description="Acidic residues" evidence="1">
    <location>
        <begin position="204"/>
        <end position="214"/>
    </location>
</feature>
<dbReference type="Proteomes" id="UP001465976">
    <property type="component" value="Unassembled WGS sequence"/>
</dbReference>
<protein>
    <recommendedName>
        <fullName evidence="2">DUF4211 domain-containing protein</fullName>
    </recommendedName>
</protein>
<keyword evidence="4" id="KW-1185">Reference proteome</keyword>
<feature type="compositionally biased region" description="Basic residues" evidence="1">
    <location>
        <begin position="38"/>
        <end position="52"/>
    </location>
</feature>
<feature type="region of interest" description="Disordered" evidence="1">
    <location>
        <begin position="1"/>
        <end position="256"/>
    </location>
</feature>
<dbReference type="PANTHER" id="PTHR14689:SF0">
    <property type="entry name" value="COILED-COIL DOMAIN-CONTAINING PROTEIN 82"/>
    <property type="match status" value="1"/>
</dbReference>
<organism evidence="3 4">
    <name type="scientific">Marasmius crinis-equi</name>
    <dbReference type="NCBI Taxonomy" id="585013"/>
    <lineage>
        <taxon>Eukaryota</taxon>
        <taxon>Fungi</taxon>
        <taxon>Dikarya</taxon>
        <taxon>Basidiomycota</taxon>
        <taxon>Agaricomycotina</taxon>
        <taxon>Agaricomycetes</taxon>
        <taxon>Agaricomycetidae</taxon>
        <taxon>Agaricales</taxon>
        <taxon>Marasmiineae</taxon>
        <taxon>Marasmiaceae</taxon>
        <taxon>Marasmius</taxon>
    </lineage>
</organism>
<dbReference type="Pfam" id="PF13926">
    <property type="entry name" value="DUF4211"/>
    <property type="match status" value="1"/>
</dbReference>